<dbReference type="EMBL" id="RFAQ01000001">
    <property type="protein sequence ID" value="RMD04888.1"/>
    <property type="molecule type" value="Genomic_DNA"/>
</dbReference>
<organism evidence="1 2">
    <name type="scientific">Clostridium autoethanogenum</name>
    <dbReference type="NCBI Taxonomy" id="84023"/>
    <lineage>
        <taxon>Bacteria</taxon>
        <taxon>Bacillati</taxon>
        <taxon>Bacillota</taxon>
        <taxon>Clostridia</taxon>
        <taxon>Eubacteriales</taxon>
        <taxon>Clostridiaceae</taxon>
        <taxon>Clostridium</taxon>
    </lineage>
</organism>
<evidence type="ECO:0000313" key="1">
    <source>
        <dbReference type="EMBL" id="RMD04888.1"/>
    </source>
</evidence>
<gene>
    <name evidence="1" type="ORF">D9O40_00615</name>
</gene>
<evidence type="ECO:0000313" key="2">
    <source>
        <dbReference type="Proteomes" id="UP000277999"/>
    </source>
</evidence>
<dbReference type="AlphaFoldDB" id="A0A3M0TCB9"/>
<comment type="caution">
    <text evidence="1">The sequence shown here is derived from an EMBL/GenBank/DDBJ whole genome shotgun (WGS) entry which is preliminary data.</text>
</comment>
<accession>A0A3M0TCB9</accession>
<name>A0A3M0TCB9_9CLOT</name>
<sequence length="84" mass="9357">MIMNKQKMLKMLMDDLKSMSDEELIKSYEESGIAVTEYKPGSKGQVCLYDYDNGVISGDVRFSDTCSLISVKDLNCFEIGEGVA</sequence>
<proteinExistence type="predicted"/>
<reference evidence="1 2" key="1">
    <citation type="submission" date="2018-10" db="EMBL/GenBank/DDBJ databases">
        <title>Genome-centric metagenomics revealed C2 chemical producing, CO utilizing Clostridium with novel acetogenic gene cluster.</title>
        <authorList>
            <person name="Kang H."/>
            <person name="Park B."/>
            <person name="Choi I.G."/>
            <person name="Chang I.S."/>
        </authorList>
    </citation>
    <scope>NUCLEOTIDE SEQUENCE [LARGE SCALE GENOMIC DNA]</scope>
    <source>
        <strain evidence="1 2">H21-9</strain>
    </source>
</reference>
<protein>
    <submittedName>
        <fullName evidence="1">Uncharacterized protein</fullName>
    </submittedName>
</protein>
<dbReference type="Proteomes" id="UP000277999">
    <property type="component" value="Unassembled WGS sequence"/>
</dbReference>